<comment type="caution">
    <text evidence="3">The sequence shown here is derived from an EMBL/GenBank/DDBJ whole genome shotgun (WGS) entry which is preliminary data.</text>
</comment>
<evidence type="ECO:0000256" key="1">
    <source>
        <dbReference type="ARBA" id="ARBA00022729"/>
    </source>
</evidence>
<gene>
    <name evidence="3" type="ORF">DFO77_11864</name>
</gene>
<dbReference type="Proteomes" id="UP000252733">
    <property type="component" value="Unassembled WGS sequence"/>
</dbReference>
<dbReference type="PROSITE" id="PS51841">
    <property type="entry name" value="LTD"/>
    <property type="match status" value="1"/>
</dbReference>
<dbReference type="Pfam" id="PF00932">
    <property type="entry name" value="LTD"/>
    <property type="match status" value="1"/>
</dbReference>
<dbReference type="SUPFAM" id="SSF74853">
    <property type="entry name" value="Lamin A/C globular tail domain"/>
    <property type="match status" value="1"/>
</dbReference>
<keyword evidence="1" id="KW-0732">Signal</keyword>
<dbReference type="InterPro" id="IPR036415">
    <property type="entry name" value="Lamin_tail_dom_sf"/>
</dbReference>
<dbReference type="InterPro" id="IPR014755">
    <property type="entry name" value="Cu-Rt/internalin_Ig-like"/>
</dbReference>
<sequence length="947" mass="104445">MKPIFFHLVITTLLILTYQPVSSTTFQNFPSSWTGNTEWFIFHQEENSLQLNAPEDSEKAMLLHPSTAFEDAAWTTGFQLDFNPSSSNYLTIILVADNAGNFQNGFYLEAGTSDDNISLWERKNGTDNLLIRGTENRLNSSPAVARVRVTRKKGGNWTLESDTGNGWQTEGSIIHKRGLPSAYAGFSCHYTQTRRDKFYLEQLEISGSAYRDTIPPVIESMKLKNGYTIELGFSEPVDGNLSSESLTIAKSGKNIIHSIAFNDVFTTASIRLTHKLPDAQNEDLLISGWCDVNGNCLKDTSIRFSYLAPDIQSAHLLNYTTIELRFNQPIPYEIIHPENFVSDEIPNGFSNVEPLSEESCHLFLNKPIRDALQANLFINNLILPEGDTIPSGPYALYYHEAAFSDLVVTEIMHDPTPPALLSETEFIELYNRSDLPVNLKNMTLQINGSILQLPEHLLFPDTYVTIAADDTNFTDALVPDKWIVLTNAGGEIVLQNPSGKTTTAFRYPGILTGSSFKQNGGWSMECIDANNLSGELSNWAYCNNDKGGTPGAENSVKSLNPDMQKPEIEDAWLEGDSILKVNFGEPIDESTIDKDDFELSVPDLNITHLTQENLFGNILTFEFQPRLTPNGIITLTLPAELTDLAGNSYGGAPQMSFGLPGVTDSLDAVINELLFDPPSDGCDYVELYNRSTKILALDSLCLARGGNNGMPEPLVLLSDKCRWFLPGTWLCFANDPDWVKKQFNQPDAANILALAGLPNFGSEGGSVFLTLKNGTIIDQMNYTPSLHYDLLSETKGVALERTRFEGPSDNPMTWHSAASTAGSGTPGYANSQAINVEIKQPERLFSVSPEIFTPDLDGNNDQLKITYQFNNPGKKGTFTIYDADGFQVKKLVNNQSLGTSGVITWDGTNDNHAASPPGIYIIGARIFDEKGNVQNAKESCVLGIRSY</sequence>
<dbReference type="InterPro" id="IPR032812">
    <property type="entry name" value="SbsA_Ig"/>
</dbReference>
<dbReference type="InterPro" id="IPR001322">
    <property type="entry name" value="Lamin_tail_dom"/>
</dbReference>
<keyword evidence="4" id="KW-1185">Reference proteome</keyword>
<name>A0A368UR82_9BACT</name>
<dbReference type="EMBL" id="QPIZ01000018">
    <property type="protein sequence ID" value="RCW31347.1"/>
    <property type="molecule type" value="Genomic_DNA"/>
</dbReference>
<dbReference type="Gene3D" id="2.60.40.4070">
    <property type="match status" value="1"/>
</dbReference>
<evidence type="ECO:0000313" key="3">
    <source>
        <dbReference type="EMBL" id="RCW31347.1"/>
    </source>
</evidence>
<accession>A0A368UR82</accession>
<dbReference type="RefSeq" id="WP_114437469.1">
    <property type="nucleotide sequence ID" value="NZ_QPIZ01000018.1"/>
</dbReference>
<reference evidence="3 4" key="1">
    <citation type="submission" date="2018-07" db="EMBL/GenBank/DDBJ databases">
        <title>Freshwater and sediment microbial communities from various areas in North America, analyzing microbe dynamics in response to fracking.</title>
        <authorList>
            <person name="Lamendella R."/>
        </authorList>
    </citation>
    <scope>NUCLEOTIDE SEQUENCE [LARGE SCALE GENOMIC DNA]</scope>
    <source>
        <strain evidence="3 4">160A</strain>
    </source>
</reference>
<proteinExistence type="predicted"/>
<evidence type="ECO:0000259" key="2">
    <source>
        <dbReference type="PROSITE" id="PS51841"/>
    </source>
</evidence>
<protein>
    <submittedName>
        <fullName evidence="3">FlgD-like protein</fullName>
    </submittedName>
</protein>
<dbReference type="Pfam" id="PF13205">
    <property type="entry name" value="Big_5"/>
    <property type="match status" value="1"/>
</dbReference>
<feature type="domain" description="LTD" evidence="2">
    <location>
        <begin position="390"/>
        <end position="509"/>
    </location>
</feature>
<organism evidence="3 4">
    <name type="scientific">Marinilabilia salmonicolor</name>
    <dbReference type="NCBI Taxonomy" id="989"/>
    <lineage>
        <taxon>Bacteria</taxon>
        <taxon>Pseudomonadati</taxon>
        <taxon>Bacteroidota</taxon>
        <taxon>Bacteroidia</taxon>
        <taxon>Marinilabiliales</taxon>
        <taxon>Marinilabiliaceae</taxon>
        <taxon>Marinilabilia</taxon>
    </lineage>
</organism>
<dbReference type="AlphaFoldDB" id="A0A368UR82"/>
<evidence type="ECO:0000313" key="4">
    <source>
        <dbReference type="Proteomes" id="UP000252733"/>
    </source>
</evidence>
<dbReference type="Gene3D" id="2.60.40.1220">
    <property type="match status" value="2"/>
</dbReference>